<protein>
    <submittedName>
        <fullName evidence="3">Uncharacterized protein</fullName>
    </submittedName>
</protein>
<evidence type="ECO:0000313" key="1">
    <source>
        <dbReference type="EMBL" id="XCD03925.1"/>
    </source>
</evidence>
<dbReference type="EMBL" id="PP511722">
    <property type="protein sequence ID" value="XCD06877.1"/>
    <property type="molecule type" value="Genomic_DNA"/>
</dbReference>
<dbReference type="EMBL" id="PP511493">
    <property type="protein sequence ID" value="XCD04683.1"/>
    <property type="molecule type" value="Genomic_DNA"/>
</dbReference>
<evidence type="ECO:0000313" key="5">
    <source>
        <dbReference type="EMBL" id="XCD06877.1"/>
    </source>
</evidence>
<accession>A0AAU8AZ82</accession>
<dbReference type="EMBL" id="PP511401">
    <property type="protein sequence ID" value="XCD03925.1"/>
    <property type="molecule type" value="Genomic_DNA"/>
</dbReference>
<evidence type="ECO:0000313" key="2">
    <source>
        <dbReference type="EMBL" id="XCD04683.1"/>
    </source>
</evidence>
<name>A0AAU8AZ82_9VIRU</name>
<sequence length="81" mass="9732">MIKTILFIYLELFTIRHYRDYDLSSLKSAREFISKCISDNEDYLVFKIKCYGTAVMLNPIEYAIIRDFISYLNDIDKYLKI</sequence>
<dbReference type="EMBL" id="PP511659">
    <property type="protein sequence ID" value="XCD06340.1"/>
    <property type="molecule type" value="Genomic_DNA"/>
</dbReference>
<reference evidence="3" key="1">
    <citation type="submission" date="2024-03" db="EMBL/GenBank/DDBJ databases">
        <title>Diverse circular DNA viruses in blood, oral, and fecal samples of captive lemurs.</title>
        <authorList>
            <person name="Paietta E.N."/>
            <person name="Kraberger S."/>
            <person name="Lund M.C."/>
            <person name="Custer J.M."/>
            <person name="Vargas K.M."/>
            <person name="Ehmke E.E."/>
            <person name="Yoder A.D."/>
            <person name="Varsani A."/>
        </authorList>
    </citation>
    <scope>NUCLEOTIDE SEQUENCE</scope>
    <source>
        <strain evidence="1">Duke_21_50</strain>
        <strain evidence="2">Duke_24FF_981</strain>
        <strain evidence="3">Duke_24FS_57</strain>
        <strain evidence="4">Duke_25FS_72</strain>
        <strain evidence="5">Duke_26_42</strain>
    </source>
</reference>
<proteinExistence type="predicted"/>
<organism evidence="3">
    <name type="scientific">Dulem virus 215</name>
    <dbReference type="NCBI Taxonomy" id="3145692"/>
    <lineage>
        <taxon>Viruses</taxon>
        <taxon>Monodnaviria</taxon>
        <taxon>Sangervirae</taxon>
        <taxon>Phixviricota</taxon>
        <taxon>Malgrandaviricetes</taxon>
        <taxon>Petitvirales</taxon>
        <taxon>Microviridae</taxon>
        <taxon>Microvirus</taxon>
    </lineage>
</organism>
<evidence type="ECO:0000313" key="4">
    <source>
        <dbReference type="EMBL" id="XCD06340.1"/>
    </source>
</evidence>
<evidence type="ECO:0000313" key="3">
    <source>
        <dbReference type="EMBL" id="XCD05277.1"/>
    </source>
</evidence>
<dbReference type="EMBL" id="PP511539">
    <property type="protein sequence ID" value="XCD05277.1"/>
    <property type="molecule type" value="Genomic_DNA"/>
</dbReference>